<evidence type="ECO:0000313" key="2">
    <source>
        <dbReference type="EMBL" id="GIG18174.1"/>
    </source>
</evidence>
<dbReference type="RefSeq" id="WP_166385966.1">
    <property type="nucleotide sequence ID" value="NZ_BAAATT010000031.1"/>
</dbReference>
<dbReference type="Pfam" id="PF08818">
    <property type="entry name" value="DUF1801"/>
    <property type="match status" value="1"/>
</dbReference>
<dbReference type="EMBL" id="BONJ01000037">
    <property type="protein sequence ID" value="GIG18174.1"/>
    <property type="molecule type" value="Genomic_DNA"/>
</dbReference>
<name>A0A8J3LMA1_9ACTN</name>
<gene>
    <name evidence="2" type="ORF">Cme02nite_65060</name>
</gene>
<comment type="caution">
    <text evidence="2">The sequence shown here is derived from an EMBL/GenBank/DDBJ whole genome shotgun (WGS) entry which is preliminary data.</text>
</comment>
<dbReference type="InterPro" id="IPR014922">
    <property type="entry name" value="YdhG-like"/>
</dbReference>
<keyword evidence="3" id="KW-1185">Reference proteome</keyword>
<feature type="domain" description="YdhG-like" evidence="1">
    <location>
        <begin position="17"/>
        <end position="114"/>
    </location>
</feature>
<evidence type="ECO:0000259" key="1">
    <source>
        <dbReference type="Pfam" id="PF08818"/>
    </source>
</evidence>
<dbReference type="Proteomes" id="UP000660339">
    <property type="component" value="Unassembled WGS sequence"/>
</dbReference>
<dbReference type="AlphaFoldDB" id="A0A8J3LMA1"/>
<sequence>MTAQITDYLAGLDHPLRDVAAAMRPVIESALPGTTGVLYHGHPVWGLGEHPGRRPVCLLKAYPAYVTFGLWRGQDVTDPSGRLTPGARRMASVKLATADDIDPDLFTGWLRAALDLESR</sequence>
<proteinExistence type="predicted"/>
<evidence type="ECO:0000313" key="3">
    <source>
        <dbReference type="Proteomes" id="UP000660339"/>
    </source>
</evidence>
<protein>
    <recommendedName>
        <fullName evidence="1">YdhG-like domain-containing protein</fullName>
    </recommendedName>
</protein>
<dbReference type="SUPFAM" id="SSF159888">
    <property type="entry name" value="YdhG-like"/>
    <property type="match status" value="1"/>
</dbReference>
<accession>A0A8J3LMA1</accession>
<reference evidence="2" key="1">
    <citation type="submission" date="2021-01" db="EMBL/GenBank/DDBJ databases">
        <title>Whole genome shotgun sequence of Catellatospora methionotrophica NBRC 14553.</title>
        <authorList>
            <person name="Komaki H."/>
            <person name="Tamura T."/>
        </authorList>
    </citation>
    <scope>NUCLEOTIDE SEQUENCE</scope>
    <source>
        <strain evidence="2">NBRC 14553</strain>
    </source>
</reference>
<organism evidence="2 3">
    <name type="scientific">Catellatospora methionotrophica</name>
    <dbReference type="NCBI Taxonomy" id="121620"/>
    <lineage>
        <taxon>Bacteria</taxon>
        <taxon>Bacillati</taxon>
        <taxon>Actinomycetota</taxon>
        <taxon>Actinomycetes</taxon>
        <taxon>Micromonosporales</taxon>
        <taxon>Micromonosporaceae</taxon>
        <taxon>Catellatospora</taxon>
    </lineage>
</organism>